<comment type="caution">
    <text evidence="3">The sequence shown here is derived from an EMBL/GenBank/DDBJ whole genome shotgun (WGS) entry which is preliminary data.</text>
</comment>
<keyword evidence="1" id="KW-0479">Metal-binding</keyword>
<feature type="domain" description="C2H2-type" evidence="2">
    <location>
        <begin position="29"/>
        <end position="57"/>
    </location>
</feature>
<evidence type="ECO:0000313" key="4">
    <source>
        <dbReference type="Proteomes" id="UP000093000"/>
    </source>
</evidence>
<accession>A0A1C7MUP2</accession>
<keyword evidence="1" id="KW-0862">Zinc</keyword>
<dbReference type="InterPro" id="IPR013087">
    <property type="entry name" value="Znf_C2H2_type"/>
</dbReference>
<evidence type="ECO:0000259" key="2">
    <source>
        <dbReference type="PROSITE" id="PS50157"/>
    </source>
</evidence>
<proteinExistence type="predicted"/>
<dbReference type="PROSITE" id="PS50157">
    <property type="entry name" value="ZINC_FINGER_C2H2_2"/>
    <property type="match status" value="1"/>
</dbReference>
<name>A0A1C7MUP2_9FUNG</name>
<dbReference type="AlphaFoldDB" id="A0A1C7MUP2"/>
<gene>
    <name evidence="3" type="ORF">A0J61_11388</name>
</gene>
<dbReference type="Proteomes" id="UP000093000">
    <property type="component" value="Unassembled WGS sequence"/>
</dbReference>
<sequence length="129" mass="14405">MQNAQTQIQRKVQSDMESASVFSMFNERTDCPFCSKQLLLKKSLVRHLRGVHQLEQQLANGIANGTHGVVLRREENEDGETEDYVSEDEYVGAASDSDEEEQVDLGVQAELDRLANECVQEAQGSDATE</sequence>
<dbReference type="EMBL" id="LUGH01001979">
    <property type="protein sequence ID" value="OBZ80563.1"/>
    <property type="molecule type" value="Genomic_DNA"/>
</dbReference>
<protein>
    <recommendedName>
        <fullName evidence="2">C2H2-type domain-containing protein</fullName>
    </recommendedName>
</protein>
<dbReference type="GO" id="GO:0008270">
    <property type="term" value="F:zinc ion binding"/>
    <property type="evidence" value="ECO:0007669"/>
    <property type="project" value="UniProtKB-KW"/>
</dbReference>
<keyword evidence="4" id="KW-1185">Reference proteome</keyword>
<reference evidence="3 4" key="1">
    <citation type="submission" date="2016-03" db="EMBL/GenBank/DDBJ databases">
        <title>Choanephora cucurbitarum.</title>
        <authorList>
            <person name="Min B."/>
            <person name="Park H."/>
            <person name="Park J.-H."/>
            <person name="Shin H.-D."/>
            <person name="Choi I.-G."/>
        </authorList>
    </citation>
    <scope>NUCLEOTIDE SEQUENCE [LARGE SCALE GENOMIC DNA]</scope>
    <source>
        <strain evidence="3 4">KUS-F28377</strain>
    </source>
</reference>
<dbReference type="PROSITE" id="PS00028">
    <property type="entry name" value="ZINC_FINGER_C2H2_1"/>
    <property type="match status" value="1"/>
</dbReference>
<evidence type="ECO:0000313" key="3">
    <source>
        <dbReference type="EMBL" id="OBZ80563.1"/>
    </source>
</evidence>
<dbReference type="InParanoid" id="A0A1C7MUP2"/>
<keyword evidence="1" id="KW-0863">Zinc-finger</keyword>
<organism evidence="3 4">
    <name type="scientific">Choanephora cucurbitarum</name>
    <dbReference type="NCBI Taxonomy" id="101091"/>
    <lineage>
        <taxon>Eukaryota</taxon>
        <taxon>Fungi</taxon>
        <taxon>Fungi incertae sedis</taxon>
        <taxon>Mucoromycota</taxon>
        <taxon>Mucoromycotina</taxon>
        <taxon>Mucoromycetes</taxon>
        <taxon>Mucorales</taxon>
        <taxon>Mucorineae</taxon>
        <taxon>Choanephoraceae</taxon>
        <taxon>Choanephoroideae</taxon>
        <taxon>Choanephora</taxon>
    </lineage>
</organism>
<evidence type="ECO:0000256" key="1">
    <source>
        <dbReference type="PROSITE-ProRule" id="PRU00042"/>
    </source>
</evidence>